<evidence type="ECO:0000256" key="6">
    <source>
        <dbReference type="ARBA" id="ARBA00023295"/>
    </source>
</evidence>
<keyword evidence="4 7" id="KW-0732">Signal</keyword>
<dbReference type="Proteomes" id="UP001241110">
    <property type="component" value="Unassembled WGS sequence"/>
</dbReference>
<dbReference type="SUPFAM" id="SSF51445">
    <property type="entry name" value="(Trans)glycosidases"/>
    <property type="match status" value="1"/>
</dbReference>
<organism evidence="9 10">
    <name type="scientific">Xanthocytophaga flava</name>
    <dbReference type="NCBI Taxonomy" id="3048013"/>
    <lineage>
        <taxon>Bacteria</taxon>
        <taxon>Pseudomonadati</taxon>
        <taxon>Bacteroidota</taxon>
        <taxon>Cytophagia</taxon>
        <taxon>Cytophagales</taxon>
        <taxon>Rhodocytophagaceae</taxon>
        <taxon>Xanthocytophaga</taxon>
    </lineage>
</organism>
<feature type="signal peptide" evidence="7">
    <location>
        <begin position="1"/>
        <end position="20"/>
    </location>
</feature>
<dbReference type="GO" id="GO:0004560">
    <property type="term" value="F:alpha-L-fucosidase activity"/>
    <property type="evidence" value="ECO:0007669"/>
    <property type="project" value="InterPro"/>
</dbReference>
<keyword evidence="5" id="KW-0378">Hydrolase</keyword>
<evidence type="ECO:0000256" key="2">
    <source>
        <dbReference type="ARBA" id="ARBA00007951"/>
    </source>
</evidence>
<accession>A0AAE3U8X6</accession>
<comment type="caution">
    <text evidence="9">The sequence shown here is derived from an EMBL/GenBank/DDBJ whole genome shotgun (WGS) entry which is preliminary data.</text>
</comment>
<sequence length="548" mass="63105">MRFLGFLGILLFVFSGTVNAQITGANLNKPEREEWLKDAGFGMFIHWNMDVQLGLVISHSLVGASEDYIERYIHELPQTFNPTDWNAERMVIMAKNAGMKYIMFTTKHHAGFCMWDTKTTDFNIMHTPYQKDIVKQYVEACHKWGVAVGFYYSPEDFVFAYRNGMKDITRDDHWEKAKPFQEKYKAFVLEQCKELMTQYGQVDLFFIDSDVLREEVKQAIWKYQPNCLVTRGVLPTPEQQLPGETLTTAWESCMTMGTDWGYKPTNEHYKSGTELIDILIESRAKGGSYLLNVGPTQWGNVNEAQEGRLMEIGAWHFINQEAIHNVRPWIIKNEGDIWFTKKKDENTVYAYIRNMPEWPRGERRNFVLKSVKATAKTEISVLGQTGNIVEYQPSNNGKATFEQTAEGFKISVVRAQRIYNNHKWPNPIVVKLKNVEPALETAHFGTVKAEKQTNGNLKLTANLTALGNGKQFQLGFEYRPVQSTLNEEFNEKWTSTDVFPVIKKGMHSLEIVKSNIVSYDEIEYRAVLYQDGLKIEGNVLKISKLKLE</sequence>
<dbReference type="GO" id="GO:0006004">
    <property type="term" value="P:fucose metabolic process"/>
    <property type="evidence" value="ECO:0007669"/>
    <property type="project" value="InterPro"/>
</dbReference>
<dbReference type="RefSeq" id="WP_313984484.1">
    <property type="nucleotide sequence ID" value="NZ_JASJOS010000013.1"/>
</dbReference>
<evidence type="ECO:0000256" key="4">
    <source>
        <dbReference type="ARBA" id="ARBA00022729"/>
    </source>
</evidence>
<dbReference type="InterPro" id="IPR057739">
    <property type="entry name" value="Glyco_hydro_29_N"/>
</dbReference>
<comment type="similarity">
    <text evidence="2">Belongs to the glycosyl hydrolase 29 family.</text>
</comment>
<reference evidence="9" key="1">
    <citation type="submission" date="2023-05" db="EMBL/GenBank/DDBJ databases">
        <authorList>
            <person name="Zhang X."/>
        </authorList>
    </citation>
    <scope>NUCLEOTIDE SEQUENCE</scope>
    <source>
        <strain evidence="9">YF14B1</strain>
    </source>
</reference>
<dbReference type="Pfam" id="PF01120">
    <property type="entry name" value="Alpha_L_fucos"/>
    <property type="match status" value="1"/>
</dbReference>
<dbReference type="EC" id="3.2.1.51" evidence="3"/>
<dbReference type="GO" id="GO:0016139">
    <property type="term" value="P:glycoside catabolic process"/>
    <property type="evidence" value="ECO:0007669"/>
    <property type="project" value="TreeGrafter"/>
</dbReference>
<comment type="function">
    <text evidence="1">Alpha-L-fucosidase is responsible for hydrolyzing the alpha-1,6-linked fucose joined to the reducing-end N-acetylglucosamine of the carbohydrate moieties of glycoproteins.</text>
</comment>
<dbReference type="PRINTS" id="PR00741">
    <property type="entry name" value="GLHYDRLASE29"/>
</dbReference>
<evidence type="ECO:0000256" key="7">
    <source>
        <dbReference type="SAM" id="SignalP"/>
    </source>
</evidence>
<dbReference type="Gene3D" id="3.20.20.80">
    <property type="entry name" value="Glycosidases"/>
    <property type="match status" value="1"/>
</dbReference>
<feature type="domain" description="Glycoside hydrolase family 29 N-terminal" evidence="8">
    <location>
        <begin position="23"/>
        <end position="320"/>
    </location>
</feature>
<evidence type="ECO:0000313" key="10">
    <source>
        <dbReference type="Proteomes" id="UP001241110"/>
    </source>
</evidence>
<evidence type="ECO:0000256" key="3">
    <source>
        <dbReference type="ARBA" id="ARBA00012662"/>
    </source>
</evidence>
<protein>
    <recommendedName>
        <fullName evidence="3">alpha-L-fucosidase</fullName>
        <ecNumber evidence="3">3.2.1.51</ecNumber>
    </recommendedName>
</protein>
<dbReference type="PANTHER" id="PTHR10030">
    <property type="entry name" value="ALPHA-L-FUCOSIDASE"/>
    <property type="match status" value="1"/>
</dbReference>
<feature type="chain" id="PRO_5041961758" description="alpha-L-fucosidase" evidence="7">
    <location>
        <begin position="21"/>
        <end position="548"/>
    </location>
</feature>
<dbReference type="SMART" id="SM00812">
    <property type="entry name" value="Alpha_L_fucos"/>
    <property type="match status" value="1"/>
</dbReference>
<dbReference type="InterPro" id="IPR017853">
    <property type="entry name" value="GH"/>
</dbReference>
<gene>
    <name evidence="9" type="ORF">QNI16_25680</name>
</gene>
<dbReference type="PANTHER" id="PTHR10030:SF37">
    <property type="entry name" value="ALPHA-L-FUCOSIDASE-RELATED"/>
    <property type="match status" value="1"/>
</dbReference>
<dbReference type="EMBL" id="JASJOS010000013">
    <property type="protein sequence ID" value="MDJ1483916.1"/>
    <property type="molecule type" value="Genomic_DNA"/>
</dbReference>
<dbReference type="InterPro" id="IPR000933">
    <property type="entry name" value="Glyco_hydro_29"/>
</dbReference>
<dbReference type="GO" id="GO:0005764">
    <property type="term" value="C:lysosome"/>
    <property type="evidence" value="ECO:0007669"/>
    <property type="project" value="TreeGrafter"/>
</dbReference>
<evidence type="ECO:0000259" key="8">
    <source>
        <dbReference type="Pfam" id="PF01120"/>
    </source>
</evidence>
<evidence type="ECO:0000256" key="1">
    <source>
        <dbReference type="ARBA" id="ARBA00004071"/>
    </source>
</evidence>
<evidence type="ECO:0000256" key="5">
    <source>
        <dbReference type="ARBA" id="ARBA00022801"/>
    </source>
</evidence>
<evidence type="ECO:0000313" key="9">
    <source>
        <dbReference type="EMBL" id="MDJ1483916.1"/>
    </source>
</evidence>
<name>A0AAE3U8X6_9BACT</name>
<dbReference type="AlphaFoldDB" id="A0AAE3U8X6"/>
<proteinExistence type="inferred from homology"/>
<dbReference type="InterPro" id="IPR016286">
    <property type="entry name" value="FUC_metazoa-typ"/>
</dbReference>
<keyword evidence="6" id="KW-0326">Glycosidase</keyword>